<accession>A0ACC0DLV7</accession>
<evidence type="ECO:0000313" key="1">
    <source>
        <dbReference type="EMBL" id="KAI6093588.1"/>
    </source>
</evidence>
<evidence type="ECO:0000313" key="2">
    <source>
        <dbReference type="Proteomes" id="UP001497680"/>
    </source>
</evidence>
<organism evidence="1 2">
    <name type="scientific">Hypoxylon rubiginosum</name>
    <dbReference type="NCBI Taxonomy" id="110542"/>
    <lineage>
        <taxon>Eukaryota</taxon>
        <taxon>Fungi</taxon>
        <taxon>Dikarya</taxon>
        <taxon>Ascomycota</taxon>
        <taxon>Pezizomycotina</taxon>
        <taxon>Sordariomycetes</taxon>
        <taxon>Xylariomycetidae</taxon>
        <taxon>Xylariales</taxon>
        <taxon>Hypoxylaceae</taxon>
        <taxon>Hypoxylon</taxon>
    </lineage>
</organism>
<comment type="caution">
    <text evidence="1">The sequence shown here is derived from an EMBL/GenBank/DDBJ whole genome shotgun (WGS) entry which is preliminary data.</text>
</comment>
<gene>
    <name evidence="1" type="ORF">F4821DRAFT_2266</name>
</gene>
<protein>
    <submittedName>
        <fullName evidence="1">TspO/MBR-related protein</fullName>
    </submittedName>
</protein>
<sequence>MTAYIPRVNAIPYDVFANPAASVLLPIVLGTSVGFSSRPGQTQSTYLAMKQPPLRPPPRVFGPVWTLLYGLMGYAAHRAVTQFPSPLASTDHMRTLYTAQLGLNLLWMPLFFGLRRPVLALADIVSLVGLNGYLTYLYFQVDEVAGWCQIPYMAWLGFATYLTAGVGYMNDWDISESTLAKKAKKAKK</sequence>
<reference evidence="1 2" key="1">
    <citation type="journal article" date="2022" name="New Phytol.">
        <title>Ecological generalism drives hyperdiversity of secondary metabolite gene clusters in xylarialean endophytes.</title>
        <authorList>
            <person name="Franco M.E.E."/>
            <person name="Wisecaver J.H."/>
            <person name="Arnold A.E."/>
            <person name="Ju Y.M."/>
            <person name="Slot J.C."/>
            <person name="Ahrendt S."/>
            <person name="Moore L.P."/>
            <person name="Eastman K.E."/>
            <person name="Scott K."/>
            <person name="Konkel Z."/>
            <person name="Mondo S.J."/>
            <person name="Kuo A."/>
            <person name="Hayes R.D."/>
            <person name="Haridas S."/>
            <person name="Andreopoulos B."/>
            <person name="Riley R."/>
            <person name="LaButti K."/>
            <person name="Pangilinan J."/>
            <person name="Lipzen A."/>
            <person name="Amirebrahimi M."/>
            <person name="Yan J."/>
            <person name="Adam C."/>
            <person name="Keymanesh K."/>
            <person name="Ng V."/>
            <person name="Louie K."/>
            <person name="Northen T."/>
            <person name="Drula E."/>
            <person name="Henrissat B."/>
            <person name="Hsieh H.M."/>
            <person name="Youens-Clark K."/>
            <person name="Lutzoni F."/>
            <person name="Miadlikowska J."/>
            <person name="Eastwood D.C."/>
            <person name="Hamelin R.C."/>
            <person name="Grigoriev I.V."/>
            <person name="U'Ren J.M."/>
        </authorList>
    </citation>
    <scope>NUCLEOTIDE SEQUENCE [LARGE SCALE GENOMIC DNA]</scope>
    <source>
        <strain evidence="1 2">ER1909</strain>
    </source>
</reference>
<name>A0ACC0DLV7_9PEZI</name>
<keyword evidence="2" id="KW-1185">Reference proteome</keyword>
<proteinExistence type="predicted"/>
<dbReference type="EMBL" id="MU394280">
    <property type="protein sequence ID" value="KAI6093588.1"/>
    <property type="molecule type" value="Genomic_DNA"/>
</dbReference>
<dbReference type="Proteomes" id="UP001497680">
    <property type="component" value="Unassembled WGS sequence"/>
</dbReference>